<protein>
    <recommendedName>
        <fullName evidence="4">DUF4367 domain-containing protein</fullName>
    </recommendedName>
</protein>
<evidence type="ECO:0000313" key="3">
    <source>
        <dbReference type="Proteomes" id="UP000546162"/>
    </source>
</evidence>
<name>A0A7W7H2B4_9ACTN</name>
<comment type="caution">
    <text evidence="2">The sequence shown here is derived from an EMBL/GenBank/DDBJ whole genome shotgun (WGS) entry which is preliminary data.</text>
</comment>
<organism evidence="2 3">
    <name type="scientific">Actinoplanes octamycinicus</name>
    <dbReference type="NCBI Taxonomy" id="135948"/>
    <lineage>
        <taxon>Bacteria</taxon>
        <taxon>Bacillati</taxon>
        <taxon>Actinomycetota</taxon>
        <taxon>Actinomycetes</taxon>
        <taxon>Micromonosporales</taxon>
        <taxon>Micromonosporaceae</taxon>
        <taxon>Actinoplanes</taxon>
    </lineage>
</organism>
<feature type="transmembrane region" description="Helical" evidence="1">
    <location>
        <begin position="42"/>
        <end position="61"/>
    </location>
</feature>
<keyword evidence="1" id="KW-0812">Transmembrane</keyword>
<dbReference type="Proteomes" id="UP000546162">
    <property type="component" value="Unassembled WGS sequence"/>
</dbReference>
<accession>A0A7W7H2B4</accession>
<dbReference type="EMBL" id="JACHNB010000001">
    <property type="protein sequence ID" value="MBB4742659.1"/>
    <property type="molecule type" value="Genomic_DNA"/>
</dbReference>
<reference evidence="2 3" key="1">
    <citation type="submission" date="2020-08" db="EMBL/GenBank/DDBJ databases">
        <title>Sequencing the genomes of 1000 actinobacteria strains.</title>
        <authorList>
            <person name="Klenk H.-P."/>
        </authorList>
    </citation>
    <scope>NUCLEOTIDE SEQUENCE [LARGE SCALE GENOMIC DNA]</scope>
    <source>
        <strain evidence="2 3">DSM 45809</strain>
    </source>
</reference>
<evidence type="ECO:0000313" key="2">
    <source>
        <dbReference type="EMBL" id="MBB4742659.1"/>
    </source>
</evidence>
<proteinExistence type="predicted"/>
<keyword evidence="1" id="KW-0472">Membrane</keyword>
<evidence type="ECO:0008006" key="4">
    <source>
        <dbReference type="Google" id="ProtNLM"/>
    </source>
</evidence>
<keyword evidence="1" id="KW-1133">Transmembrane helix</keyword>
<dbReference type="RefSeq" id="WP_185043000.1">
    <property type="nucleotide sequence ID" value="NZ_BAABFG010000005.1"/>
</dbReference>
<dbReference type="AlphaFoldDB" id="A0A7W7H2B4"/>
<keyword evidence="3" id="KW-1185">Reference proteome</keyword>
<evidence type="ECO:0000256" key="1">
    <source>
        <dbReference type="SAM" id="Phobius"/>
    </source>
</evidence>
<gene>
    <name evidence="2" type="ORF">BJY16_006118</name>
</gene>
<sequence>MTLEDDLRTTLLDRAATPAPAPDLWASVTAGVQRDRRRRRTVVAVAAAAVVAAGAAVPALLHDRQRAAPSTPAASVAPTPAAPPVIFPLRPTWTPSWLDTGSFTVTRMGPNVRMDFTRDIMLSTEIGPLRGDWEVEATDVDQVDIHGQTAELRSAGTYDGAGPGDRFTGVRWRLPDGRWITVLSMGRMTRDELLQYARGLAGGRRPALLGAPFTLPFVPSGLVVQFEAEDALCFASPRVAATERQPSGLCLTVDTDRWDHADAGETWDIGGRQVAYYPEAASLSVQWGGDTAIDVTWDPEEIPLTHEQVVQLAAGLRYVHR</sequence>